<evidence type="ECO:0000313" key="2">
    <source>
        <dbReference type="Proteomes" id="UP000464452"/>
    </source>
</evidence>
<accession>A0A6P1YEE8</accession>
<gene>
    <name evidence="1" type="ORF">G3A45_10805</name>
</gene>
<name>A0A6P1YEE8_9FIRM</name>
<dbReference type="AlphaFoldDB" id="A0A6P1YEE8"/>
<dbReference type="RefSeq" id="WP_163235520.1">
    <property type="nucleotide sequence ID" value="NZ_CP048617.1"/>
</dbReference>
<organism evidence="1 2">
    <name type="scientific">Caloranaerobacter azorensis</name>
    <dbReference type="NCBI Taxonomy" id="116090"/>
    <lineage>
        <taxon>Bacteria</taxon>
        <taxon>Bacillati</taxon>
        <taxon>Bacillota</taxon>
        <taxon>Tissierellia</taxon>
        <taxon>Tissierellales</taxon>
        <taxon>Thermohalobacteraceae</taxon>
        <taxon>Caloranaerobacter</taxon>
    </lineage>
</organism>
<proteinExistence type="predicted"/>
<dbReference type="KEGG" id="cazo:G3A45_10805"/>
<protein>
    <submittedName>
        <fullName evidence="1">Uncharacterized protein</fullName>
    </submittedName>
</protein>
<evidence type="ECO:0000313" key="1">
    <source>
        <dbReference type="EMBL" id="QIB27729.1"/>
    </source>
</evidence>
<dbReference type="Proteomes" id="UP000464452">
    <property type="component" value="Chromosome"/>
</dbReference>
<dbReference type="EMBL" id="CP048617">
    <property type="protein sequence ID" value="QIB27729.1"/>
    <property type="molecule type" value="Genomic_DNA"/>
</dbReference>
<sequence length="48" mass="5704">MKKLVLLVSVFTLIFFSIYTSYINTNTTAAYKNYSINRVLYWVLEEMT</sequence>
<reference evidence="1 2" key="1">
    <citation type="submission" date="2020-02" db="EMBL/GenBank/DDBJ databases">
        <title>Thermophilic hydrogen producing bacteria, Caloranaerobacter azorensis.</title>
        <authorList>
            <person name="Baek K."/>
        </authorList>
    </citation>
    <scope>NUCLEOTIDE SEQUENCE [LARGE SCALE GENOMIC DNA]</scope>
    <source>
        <strain evidence="1 2">T3-1</strain>
    </source>
</reference>